<feature type="compositionally biased region" description="Low complexity" evidence="1">
    <location>
        <begin position="113"/>
        <end position="138"/>
    </location>
</feature>
<dbReference type="EMBL" id="JADJOT010000009">
    <property type="protein sequence ID" value="MBK7954573.1"/>
    <property type="molecule type" value="Genomic_DNA"/>
</dbReference>
<reference evidence="3 4" key="1">
    <citation type="submission" date="2020-10" db="EMBL/GenBank/DDBJ databases">
        <title>Connecting structure to function with the recovery of over 1000 high-quality activated sludge metagenome-assembled genomes encoding full-length rRNA genes using long-read sequencing.</title>
        <authorList>
            <person name="Singleton C.M."/>
            <person name="Petriglieri F."/>
            <person name="Kristensen J.M."/>
            <person name="Kirkegaard R.H."/>
            <person name="Michaelsen T.Y."/>
            <person name="Andersen M.H."/>
            <person name="Karst S.M."/>
            <person name="Dueholm M.S."/>
            <person name="Nielsen P.H."/>
            <person name="Albertsen M."/>
        </authorList>
    </citation>
    <scope>NUCLEOTIDE SEQUENCE [LARGE SCALE GENOMIC DNA]</scope>
    <source>
        <strain evidence="3">Fred_18-Q3-R57-64_BAT3C.720</strain>
    </source>
</reference>
<feature type="region of interest" description="Disordered" evidence="1">
    <location>
        <begin position="152"/>
        <end position="191"/>
    </location>
</feature>
<evidence type="ECO:0000259" key="2">
    <source>
        <dbReference type="Pfam" id="PF09343"/>
    </source>
</evidence>
<feature type="region of interest" description="Disordered" evidence="1">
    <location>
        <begin position="90"/>
        <end position="139"/>
    </location>
</feature>
<accession>A0A935TBW7</accession>
<evidence type="ECO:0000313" key="3">
    <source>
        <dbReference type="EMBL" id="MBK7954573.1"/>
    </source>
</evidence>
<organism evidence="3 4">
    <name type="scientific">Candidatus Accumulibacter affinis</name>
    <dbReference type="NCBI Taxonomy" id="2954384"/>
    <lineage>
        <taxon>Bacteria</taxon>
        <taxon>Pseudomonadati</taxon>
        <taxon>Pseudomonadota</taxon>
        <taxon>Betaproteobacteria</taxon>
        <taxon>Candidatus Accumulibacter</taxon>
    </lineage>
</organism>
<evidence type="ECO:0000256" key="1">
    <source>
        <dbReference type="SAM" id="MobiDB-lite"/>
    </source>
</evidence>
<proteinExistence type="predicted"/>
<feature type="domain" description="DUF2460" evidence="2">
    <location>
        <begin position="9"/>
        <end position="92"/>
    </location>
</feature>
<dbReference type="InterPro" id="IPR011740">
    <property type="entry name" value="DUF2460"/>
</dbReference>
<comment type="caution">
    <text evidence="3">The sequence shown here is derived from an EMBL/GenBank/DDBJ whole genome shotgun (WGS) entry which is preliminary data.</text>
</comment>
<protein>
    <submittedName>
        <fullName evidence="3">DUF2460 domain-containing protein</fullName>
    </submittedName>
</protein>
<gene>
    <name evidence="3" type="ORF">IPK02_11790</name>
</gene>
<dbReference type="Proteomes" id="UP000706151">
    <property type="component" value="Unassembled WGS sequence"/>
</dbReference>
<evidence type="ECO:0000313" key="4">
    <source>
        <dbReference type="Proteomes" id="UP000706151"/>
    </source>
</evidence>
<dbReference type="AlphaFoldDB" id="A0A935TBW7"/>
<name>A0A935TBW7_9PROT</name>
<dbReference type="Pfam" id="PF09343">
    <property type="entry name" value="DUF2460"/>
    <property type="match status" value="1"/>
</dbReference>
<sequence length="191" mass="21731">MADFLEERIAAPISYASSWSDEFAVEITRTASGAEYRRLLHPYPVRRFRLHLEVDREQMFVKILGLYFRVFGRYAGFRAKAIDDFSTAANGRDAPSMLSRDERQRPLRRRARTSSPPAGPTRSRTRSRSPPASSAPRRFLTIATRSTACRWSTCSARRSAKPSPPLARKPFSRRPTAAAWCRSDRIPSPAR</sequence>